<name>A0A511ZCB0_9BACL</name>
<comment type="caution">
    <text evidence="1">The sequence shown here is derived from an EMBL/GenBank/DDBJ whole genome shotgun (WGS) entry which is preliminary data.</text>
</comment>
<proteinExistence type="predicted"/>
<dbReference type="EMBL" id="BJYL01000058">
    <property type="protein sequence ID" value="GEN85080.1"/>
    <property type="molecule type" value="Genomic_DNA"/>
</dbReference>
<reference evidence="1 2" key="1">
    <citation type="submission" date="2019-07" db="EMBL/GenBank/DDBJ databases">
        <title>Whole genome shotgun sequence of Sporosarcina luteola NBRC 105378.</title>
        <authorList>
            <person name="Hosoyama A."/>
            <person name="Uohara A."/>
            <person name="Ohji S."/>
            <person name="Ichikawa N."/>
        </authorList>
    </citation>
    <scope>NUCLEOTIDE SEQUENCE [LARGE SCALE GENOMIC DNA]</scope>
    <source>
        <strain evidence="1 2">NBRC 105378</strain>
    </source>
</reference>
<sequence length="74" mass="7979">MPAERVRLEQKSTGLHSSCGWQLTRPLRFCYHLAAGGSCSGHKSALLHGKGRAVLQIRLMPVTANPPPSAFAII</sequence>
<evidence type="ECO:0000313" key="2">
    <source>
        <dbReference type="Proteomes" id="UP000321901"/>
    </source>
</evidence>
<keyword evidence="2" id="KW-1185">Reference proteome</keyword>
<dbReference type="Proteomes" id="UP000321901">
    <property type="component" value="Unassembled WGS sequence"/>
</dbReference>
<dbReference type="AlphaFoldDB" id="A0A511ZCB0"/>
<protein>
    <submittedName>
        <fullName evidence="1">Uncharacterized protein</fullName>
    </submittedName>
</protein>
<organism evidence="1 2">
    <name type="scientific">Sporosarcina luteola</name>
    <dbReference type="NCBI Taxonomy" id="582850"/>
    <lineage>
        <taxon>Bacteria</taxon>
        <taxon>Bacillati</taxon>
        <taxon>Bacillota</taxon>
        <taxon>Bacilli</taxon>
        <taxon>Bacillales</taxon>
        <taxon>Caryophanaceae</taxon>
        <taxon>Sporosarcina</taxon>
    </lineage>
</organism>
<evidence type="ECO:0000313" key="1">
    <source>
        <dbReference type="EMBL" id="GEN85080.1"/>
    </source>
</evidence>
<accession>A0A511ZCB0</accession>
<gene>
    <name evidence="1" type="ORF">SLU01_33920</name>
</gene>